<feature type="transmembrane region" description="Helical" evidence="1">
    <location>
        <begin position="16"/>
        <end position="41"/>
    </location>
</feature>
<dbReference type="Proteomes" id="UP000549913">
    <property type="component" value="Unassembled WGS sequence"/>
</dbReference>
<dbReference type="RefSeq" id="WP_179546840.1">
    <property type="nucleotide sequence ID" value="NZ_BSEW01000001.1"/>
</dbReference>
<gene>
    <name evidence="2" type="ORF">BJ984_000682</name>
</gene>
<protein>
    <submittedName>
        <fullName evidence="2">Uncharacterized protein</fullName>
    </submittedName>
</protein>
<reference evidence="2 3" key="1">
    <citation type="submission" date="2020-07" db="EMBL/GenBank/DDBJ databases">
        <title>Sequencing the genomes of 1000 actinobacteria strains.</title>
        <authorList>
            <person name="Klenk H.-P."/>
        </authorList>
    </citation>
    <scope>NUCLEOTIDE SEQUENCE [LARGE SCALE GENOMIC DNA]</scope>
    <source>
        <strain evidence="2 3">DSM 26474</strain>
    </source>
</reference>
<feature type="transmembrane region" description="Helical" evidence="1">
    <location>
        <begin position="121"/>
        <end position="147"/>
    </location>
</feature>
<keyword evidence="1" id="KW-1133">Transmembrane helix</keyword>
<evidence type="ECO:0000313" key="3">
    <source>
        <dbReference type="Proteomes" id="UP000549913"/>
    </source>
</evidence>
<keyword evidence="3" id="KW-1185">Reference proteome</keyword>
<proteinExistence type="predicted"/>
<comment type="caution">
    <text evidence="2">The sequence shown here is derived from an EMBL/GenBank/DDBJ whole genome shotgun (WGS) entry which is preliminary data.</text>
</comment>
<organism evidence="2 3">
    <name type="scientific">Herbiconiux flava</name>
    <dbReference type="NCBI Taxonomy" id="881268"/>
    <lineage>
        <taxon>Bacteria</taxon>
        <taxon>Bacillati</taxon>
        <taxon>Actinomycetota</taxon>
        <taxon>Actinomycetes</taxon>
        <taxon>Micrococcales</taxon>
        <taxon>Microbacteriaceae</taxon>
        <taxon>Herbiconiux</taxon>
    </lineage>
</organism>
<accession>A0A852SID4</accession>
<dbReference type="AlphaFoldDB" id="A0A852SID4"/>
<sequence>MSSALTTVTARGRSHAATLCASGVALPLGAGVVLVAVHLTLFESSFYLGPLTLVVEAAAVVAVAWAAGLLTARKAGVDRPVLVTSCTLAGAVVVWVIVVGILGQIAAMVLVAAVMSFADARLVATVIVVAVFTALAVLFVLTATVLLSRLFARVLRHPPVVETSGVVLL</sequence>
<dbReference type="EMBL" id="JACCBM010000001">
    <property type="protein sequence ID" value="NYD69524.1"/>
    <property type="molecule type" value="Genomic_DNA"/>
</dbReference>
<name>A0A852SID4_9MICO</name>
<keyword evidence="1" id="KW-0472">Membrane</keyword>
<evidence type="ECO:0000313" key="2">
    <source>
        <dbReference type="EMBL" id="NYD69524.1"/>
    </source>
</evidence>
<evidence type="ECO:0000256" key="1">
    <source>
        <dbReference type="SAM" id="Phobius"/>
    </source>
</evidence>
<keyword evidence="1" id="KW-0812">Transmembrane</keyword>
<feature type="transmembrane region" description="Helical" evidence="1">
    <location>
        <begin position="82"/>
        <end position="115"/>
    </location>
</feature>
<feature type="transmembrane region" description="Helical" evidence="1">
    <location>
        <begin position="47"/>
        <end position="70"/>
    </location>
</feature>